<feature type="region of interest" description="Disordered" evidence="1">
    <location>
        <begin position="40"/>
        <end position="60"/>
    </location>
</feature>
<organism evidence="3 4">
    <name type="scientific">Trametes pubescens</name>
    <name type="common">White-rot fungus</name>
    <dbReference type="NCBI Taxonomy" id="154538"/>
    <lineage>
        <taxon>Eukaryota</taxon>
        <taxon>Fungi</taxon>
        <taxon>Dikarya</taxon>
        <taxon>Basidiomycota</taxon>
        <taxon>Agaricomycotina</taxon>
        <taxon>Agaricomycetes</taxon>
        <taxon>Polyporales</taxon>
        <taxon>Polyporaceae</taxon>
        <taxon>Trametes</taxon>
    </lineage>
</organism>
<reference evidence="3 4" key="1">
    <citation type="submission" date="2016-10" db="EMBL/GenBank/DDBJ databases">
        <title>Genome sequence of the basidiomycete white-rot fungus Trametes pubescens.</title>
        <authorList>
            <person name="Makela M.R."/>
            <person name="Granchi Z."/>
            <person name="Peng M."/>
            <person name="De Vries R.P."/>
            <person name="Grigoriev I."/>
            <person name="Riley R."/>
            <person name="Hilden K."/>
        </authorList>
    </citation>
    <scope>NUCLEOTIDE SEQUENCE [LARGE SCALE GENOMIC DNA]</scope>
    <source>
        <strain evidence="3 4">FBCC735</strain>
    </source>
</reference>
<proteinExistence type="predicted"/>
<dbReference type="PROSITE" id="PS51257">
    <property type="entry name" value="PROKAR_LIPOPROTEIN"/>
    <property type="match status" value="1"/>
</dbReference>
<protein>
    <submittedName>
        <fullName evidence="3">Uncharacterized protein</fullName>
    </submittedName>
</protein>
<evidence type="ECO:0000256" key="2">
    <source>
        <dbReference type="SAM" id="SignalP"/>
    </source>
</evidence>
<dbReference type="Proteomes" id="UP000184267">
    <property type="component" value="Unassembled WGS sequence"/>
</dbReference>
<feature type="signal peptide" evidence="2">
    <location>
        <begin position="1"/>
        <end position="21"/>
    </location>
</feature>
<evidence type="ECO:0000256" key="1">
    <source>
        <dbReference type="SAM" id="MobiDB-lite"/>
    </source>
</evidence>
<dbReference type="AlphaFoldDB" id="A0A1M2VNV6"/>
<name>A0A1M2VNV6_TRAPU</name>
<evidence type="ECO:0000313" key="4">
    <source>
        <dbReference type="Proteomes" id="UP000184267"/>
    </source>
</evidence>
<dbReference type="EMBL" id="MNAD01000958">
    <property type="protein sequence ID" value="OJT09230.1"/>
    <property type="molecule type" value="Genomic_DNA"/>
</dbReference>
<feature type="chain" id="PRO_5012928314" evidence="2">
    <location>
        <begin position="22"/>
        <end position="60"/>
    </location>
</feature>
<accession>A0A1M2VNV6</accession>
<keyword evidence="4" id="KW-1185">Reference proteome</keyword>
<comment type="caution">
    <text evidence="3">The sequence shown here is derived from an EMBL/GenBank/DDBJ whole genome shotgun (WGS) entry which is preliminary data.</text>
</comment>
<sequence length="60" mass="6345">MRLQYLSALAAVVACASFVGAAPVPRPGMPLPLWLAAKSTSARPPKEQANPFALPWGVDR</sequence>
<evidence type="ECO:0000313" key="3">
    <source>
        <dbReference type="EMBL" id="OJT09230.1"/>
    </source>
</evidence>
<keyword evidence="2" id="KW-0732">Signal</keyword>
<gene>
    <name evidence="3" type="ORF">TRAPUB_14305</name>
</gene>